<keyword evidence="9" id="KW-0653">Protein transport</keyword>
<proteinExistence type="inferred from homology"/>
<keyword evidence="12" id="KW-1185">Reference proteome</keyword>
<keyword evidence="9" id="KW-0811">Translocation</keyword>
<keyword evidence="8 9" id="KW-0472">Membrane</keyword>
<evidence type="ECO:0000256" key="6">
    <source>
        <dbReference type="ARBA" id="ARBA00022989"/>
    </source>
</evidence>
<evidence type="ECO:0000256" key="5">
    <source>
        <dbReference type="ARBA" id="ARBA00022946"/>
    </source>
</evidence>
<keyword evidence="6 9" id="KW-1133">Transmembrane helix</keyword>
<dbReference type="InterPro" id="IPR038552">
    <property type="entry name" value="Tim21_IMS_sf"/>
</dbReference>
<comment type="similarity">
    <text evidence="2 9">Belongs to the TIM21 family.</text>
</comment>
<dbReference type="PANTHER" id="PTHR13032">
    <property type="entry name" value="MITOCHONDRIAL IMPORT INNER MEMBRANE TRANSLOCASE SUBUNIT TIM21"/>
    <property type="match status" value="1"/>
</dbReference>
<comment type="function">
    <text evidence="9">Essential component of the TIM23 complex, a complex that mediates the translocation of transit peptide-containing proteins across the mitochondrial inner membrane.</text>
</comment>
<evidence type="ECO:0000256" key="2">
    <source>
        <dbReference type="ARBA" id="ARBA00010867"/>
    </source>
</evidence>
<gene>
    <name evidence="11" type="ORF">OLC1_LOCUS10915</name>
</gene>
<reference evidence="11" key="1">
    <citation type="submission" date="2023-03" db="EMBL/GenBank/DDBJ databases">
        <authorList>
            <person name="Julca I."/>
        </authorList>
    </citation>
    <scope>NUCLEOTIDE SEQUENCE</scope>
</reference>
<dbReference type="FunFam" id="3.10.450.320:FF:000002">
    <property type="entry name" value="Mitochondrial import inner membrane translocase subunit tim21"/>
    <property type="match status" value="1"/>
</dbReference>
<dbReference type="Pfam" id="PF08294">
    <property type="entry name" value="TIM21"/>
    <property type="match status" value="1"/>
</dbReference>
<organism evidence="11 12">
    <name type="scientific">Oldenlandia corymbosa var. corymbosa</name>
    <dbReference type="NCBI Taxonomy" id="529605"/>
    <lineage>
        <taxon>Eukaryota</taxon>
        <taxon>Viridiplantae</taxon>
        <taxon>Streptophyta</taxon>
        <taxon>Embryophyta</taxon>
        <taxon>Tracheophyta</taxon>
        <taxon>Spermatophyta</taxon>
        <taxon>Magnoliopsida</taxon>
        <taxon>eudicotyledons</taxon>
        <taxon>Gunneridae</taxon>
        <taxon>Pentapetalae</taxon>
        <taxon>asterids</taxon>
        <taxon>lamiids</taxon>
        <taxon>Gentianales</taxon>
        <taxon>Rubiaceae</taxon>
        <taxon>Rubioideae</taxon>
        <taxon>Spermacoceae</taxon>
        <taxon>Hedyotis-Oldenlandia complex</taxon>
        <taxon>Oldenlandia</taxon>
    </lineage>
</organism>
<dbReference type="InterPro" id="IPR013261">
    <property type="entry name" value="Tim21"/>
</dbReference>
<evidence type="ECO:0000256" key="10">
    <source>
        <dbReference type="SAM" id="MobiDB-lite"/>
    </source>
</evidence>
<dbReference type="PANTHER" id="PTHR13032:SF6">
    <property type="entry name" value="MITOCHONDRIAL IMPORT INNER MEMBRANE TRANSLOCASE SUBUNIT TIM21"/>
    <property type="match status" value="1"/>
</dbReference>
<comment type="subcellular location">
    <subcellularLocation>
        <location evidence="1 9">Mitochondrion inner membrane</location>
        <topology evidence="1 9">Single-pass membrane protein</topology>
    </subcellularLocation>
</comment>
<evidence type="ECO:0000313" key="12">
    <source>
        <dbReference type="Proteomes" id="UP001161247"/>
    </source>
</evidence>
<dbReference type="Gene3D" id="3.10.450.320">
    <property type="entry name" value="Mitochondrial import inner membrane translocase subunit Tim21"/>
    <property type="match status" value="1"/>
</dbReference>
<dbReference type="Proteomes" id="UP001161247">
    <property type="component" value="Chromosome 4"/>
</dbReference>
<evidence type="ECO:0000256" key="4">
    <source>
        <dbReference type="ARBA" id="ARBA00022792"/>
    </source>
</evidence>
<dbReference type="GO" id="GO:0005744">
    <property type="term" value="C:TIM23 mitochondrial import inner membrane translocase complex"/>
    <property type="evidence" value="ECO:0007669"/>
    <property type="project" value="UniProtKB-UniRule"/>
</dbReference>
<keyword evidence="9" id="KW-0813">Transport</keyword>
<name>A0AAV1D135_OLDCO</name>
<protein>
    <recommendedName>
        <fullName evidence="9">Mitochondrial import inner membrane translocase subunit Tim21</fullName>
    </recommendedName>
</protein>
<keyword evidence="4 9" id="KW-0999">Mitochondrion inner membrane</keyword>
<dbReference type="AlphaFoldDB" id="A0AAV1D135"/>
<evidence type="ECO:0000256" key="1">
    <source>
        <dbReference type="ARBA" id="ARBA00004434"/>
    </source>
</evidence>
<feature type="compositionally biased region" description="Basic and acidic residues" evidence="10">
    <location>
        <begin position="134"/>
        <end position="148"/>
    </location>
</feature>
<dbReference type="EMBL" id="OX459121">
    <property type="protein sequence ID" value="CAI9101296.1"/>
    <property type="molecule type" value="Genomic_DNA"/>
</dbReference>
<keyword evidence="7 9" id="KW-0496">Mitochondrion</keyword>
<dbReference type="GO" id="GO:0030150">
    <property type="term" value="P:protein import into mitochondrial matrix"/>
    <property type="evidence" value="ECO:0007669"/>
    <property type="project" value="UniProtKB-UniRule"/>
</dbReference>
<evidence type="ECO:0000313" key="11">
    <source>
        <dbReference type="EMBL" id="CAI9101296.1"/>
    </source>
</evidence>
<evidence type="ECO:0000256" key="7">
    <source>
        <dbReference type="ARBA" id="ARBA00023128"/>
    </source>
</evidence>
<accession>A0AAV1D135</accession>
<keyword evidence="5" id="KW-0809">Transit peptide</keyword>
<evidence type="ECO:0000256" key="9">
    <source>
        <dbReference type="RuleBase" id="RU367142"/>
    </source>
</evidence>
<evidence type="ECO:0000256" key="8">
    <source>
        <dbReference type="ARBA" id="ARBA00023136"/>
    </source>
</evidence>
<comment type="subunit">
    <text evidence="9">Component of the TIM23 complex.</text>
</comment>
<feature type="region of interest" description="Disordered" evidence="10">
    <location>
        <begin position="128"/>
        <end position="152"/>
    </location>
</feature>
<evidence type="ECO:0000256" key="3">
    <source>
        <dbReference type="ARBA" id="ARBA00022692"/>
    </source>
</evidence>
<feature type="transmembrane region" description="Helical" evidence="9">
    <location>
        <begin position="174"/>
        <end position="198"/>
    </location>
</feature>
<sequence>MQHLRRTGILLRSRLTSSLKSHYGLNSSLDGIFTQCAPDMGFAPFSSAATAKAAISGFVKREGTKCGKNYAGVGNYLTKVKHEAGGSAGTFPSNRLSSRSIFVSSRSLFQLGGMHKINSEVSLSARPFTSKASEPTDKNKSEPRKDISAFEDPFDAPTDVIPEKPVTFTEGASYSLVILAGLGVAVAAGYAVFSELIFQPKEYKIFGKALKRIQDDSEVRVRIGSPITGYGSESRNRAARQRIPNKVWVDEDKVEHIEVNFYIRGPHGAGKVYSEMFKDKEDGEWKFTYLIVDILSPSRKQLILESYIGA</sequence>
<keyword evidence="3 9" id="KW-0812">Transmembrane</keyword>